<keyword evidence="16 29" id="KW-0067">ATP-binding</keyword>
<feature type="binding site" evidence="32">
    <location>
        <position position="571"/>
    </location>
    <ligand>
        <name>Mg(2+)</name>
        <dbReference type="ChEBI" id="CHEBI:18420"/>
    </ligand>
</feature>
<dbReference type="FunFam" id="1.10.510.10:FF:001735">
    <property type="entry name" value="T0011027 isoform 1"/>
    <property type="match status" value="1"/>
</dbReference>
<dbReference type="eggNOG" id="KOG0200">
    <property type="taxonomic scope" value="Eukaryota"/>
</dbReference>
<feature type="site" description="Important for interaction with phosphotyrosine-binding proteins" evidence="33">
    <location>
        <position position="961"/>
    </location>
</feature>
<feature type="binding site" evidence="31">
    <location>
        <begin position="599"/>
        <end position="606"/>
    </location>
    <ligand>
        <name>ATP</name>
        <dbReference type="ChEBI" id="CHEBI:30616"/>
    </ligand>
</feature>
<dbReference type="AlphaFoldDB" id="L5JZI7"/>
<dbReference type="SMART" id="SM00220">
    <property type="entry name" value="S_TKc"/>
    <property type="match status" value="1"/>
</dbReference>
<keyword evidence="6 29" id="KW-0217">Developmental protein</keyword>
<dbReference type="InterPro" id="IPR036179">
    <property type="entry name" value="Ig-like_dom_sf"/>
</dbReference>
<evidence type="ECO:0000256" key="14">
    <source>
        <dbReference type="ARBA" id="ARBA00022741"/>
    </source>
</evidence>
<evidence type="ECO:0000259" key="42">
    <source>
        <dbReference type="PROSITE" id="PS50835"/>
    </source>
</evidence>
<dbReference type="InterPro" id="IPR007110">
    <property type="entry name" value="Ig-like_dom"/>
</dbReference>
<evidence type="ECO:0000256" key="9">
    <source>
        <dbReference type="ARBA" id="ARBA00022553"/>
    </source>
</evidence>
<evidence type="ECO:0000256" key="11">
    <source>
        <dbReference type="ARBA" id="ARBA00022692"/>
    </source>
</evidence>
<dbReference type="PANTHER" id="PTHR24416">
    <property type="entry name" value="TYROSINE-PROTEIN KINASE RECEPTOR"/>
    <property type="match status" value="1"/>
</dbReference>
<keyword evidence="9" id="KW-0597">Phosphoprotein</keyword>
<gene>
    <name evidence="43" type="ORF">PAL_GLEAN10016104</name>
</gene>
<feature type="transmembrane region" description="Helical" evidence="39">
    <location>
        <begin position="524"/>
        <end position="548"/>
    </location>
</feature>
<evidence type="ECO:0000256" key="5">
    <source>
        <dbReference type="ARBA" id="ARBA00016938"/>
    </source>
</evidence>
<comment type="catalytic activity">
    <reaction evidence="27">
        <text>L-tyrosyl-[protein] + ATP = O-phospho-L-tyrosyl-[protein] + ADP + H(+)</text>
        <dbReference type="Rhea" id="RHEA:10596"/>
        <dbReference type="Rhea" id="RHEA-COMP:10136"/>
        <dbReference type="Rhea" id="RHEA-COMP:20101"/>
        <dbReference type="ChEBI" id="CHEBI:15378"/>
        <dbReference type="ChEBI" id="CHEBI:30616"/>
        <dbReference type="ChEBI" id="CHEBI:46858"/>
        <dbReference type="ChEBI" id="CHEBI:61978"/>
        <dbReference type="ChEBI" id="CHEBI:456216"/>
        <dbReference type="EC" id="2.7.10.1"/>
    </reaction>
</comment>
<evidence type="ECO:0000256" key="29">
    <source>
        <dbReference type="PIRNR" id="PIRNR500950"/>
    </source>
</evidence>
<dbReference type="Gene3D" id="1.10.510.10">
    <property type="entry name" value="Transferase(Phosphotransferase) domain 1"/>
    <property type="match status" value="1"/>
</dbReference>
<dbReference type="PROSITE" id="PS50835">
    <property type="entry name" value="IG_LIKE"/>
    <property type="match status" value="2"/>
</dbReference>
<keyword evidence="14 29" id="KW-0547">Nucleotide-binding</keyword>
<evidence type="ECO:0000256" key="4">
    <source>
        <dbReference type="ARBA" id="ARBA00011902"/>
    </source>
</evidence>
<evidence type="ECO:0000256" key="17">
    <source>
        <dbReference type="ARBA" id="ARBA00022843"/>
    </source>
</evidence>
<keyword evidence="10 29" id="KW-0808">Transferase</keyword>
<feature type="binding site" evidence="32">
    <location>
        <position position="835"/>
    </location>
    <ligand>
        <name>Mg(2+)</name>
        <dbReference type="ChEBI" id="CHEBI:18420"/>
    </ligand>
</feature>
<dbReference type="GO" id="GO:0043235">
    <property type="term" value="C:receptor complex"/>
    <property type="evidence" value="ECO:0007669"/>
    <property type="project" value="TreeGrafter"/>
</dbReference>
<feature type="compositionally biased region" description="Polar residues" evidence="38">
    <location>
        <begin position="1040"/>
        <end position="1058"/>
    </location>
</feature>
<dbReference type="PROSITE" id="PS00109">
    <property type="entry name" value="PROTEIN_KINASE_TYR"/>
    <property type="match status" value="1"/>
</dbReference>
<feature type="disulfide bond" evidence="35">
    <location>
        <begin position="49"/>
        <end position="99"/>
    </location>
</feature>
<evidence type="ECO:0000256" key="15">
    <source>
        <dbReference type="ARBA" id="ARBA00022777"/>
    </source>
</evidence>
<feature type="binding site" evidence="31">
    <location>
        <position position="821"/>
    </location>
    <ligand>
        <name>ATP</name>
        <dbReference type="ChEBI" id="CHEBI:30616"/>
    </ligand>
</feature>
<dbReference type="InterPro" id="IPR008266">
    <property type="entry name" value="Tyr_kinase_AS"/>
</dbReference>
<dbReference type="Pfam" id="PF07714">
    <property type="entry name" value="PK_Tyr_Ser-Thr"/>
    <property type="match status" value="1"/>
</dbReference>
<evidence type="ECO:0000256" key="32">
    <source>
        <dbReference type="PIRSR" id="PIRSR000615-3"/>
    </source>
</evidence>
<dbReference type="InterPro" id="IPR027290">
    <property type="entry name" value="PDGFRA"/>
</dbReference>
<keyword evidence="17" id="KW-0832">Ubl conjugation</keyword>
<keyword evidence="25" id="KW-0966">Cell projection</keyword>
<evidence type="ECO:0000256" key="2">
    <source>
        <dbReference type="ARBA" id="ARBA00004251"/>
    </source>
</evidence>
<dbReference type="SUPFAM" id="SSF48726">
    <property type="entry name" value="Immunoglobulin"/>
    <property type="match status" value="2"/>
</dbReference>
<dbReference type="GO" id="GO:0005018">
    <property type="term" value="F:platelet-derived growth factor alpha-receptor activity"/>
    <property type="evidence" value="ECO:0007669"/>
    <property type="project" value="InterPro"/>
</dbReference>
<dbReference type="SMART" id="SM00408">
    <property type="entry name" value="IGc2"/>
    <property type="match status" value="3"/>
</dbReference>
<dbReference type="GO" id="GO:0005794">
    <property type="term" value="C:Golgi apparatus"/>
    <property type="evidence" value="ECO:0007669"/>
    <property type="project" value="UniProtKB-SubCell"/>
</dbReference>
<dbReference type="SMART" id="SM00219">
    <property type="entry name" value="TyrKc"/>
    <property type="match status" value="1"/>
</dbReference>
<feature type="region of interest" description="Disordered" evidence="38">
    <location>
        <begin position="1017"/>
        <end position="1088"/>
    </location>
</feature>
<reference evidence="44" key="1">
    <citation type="journal article" date="2013" name="Science">
        <title>Comparative analysis of bat genomes provides insight into the evolution of flight and immunity.</title>
        <authorList>
            <person name="Zhang G."/>
            <person name="Cowled C."/>
            <person name="Shi Z."/>
            <person name="Huang Z."/>
            <person name="Bishop-Lilly K.A."/>
            <person name="Fang X."/>
            <person name="Wynne J.W."/>
            <person name="Xiong Z."/>
            <person name="Baker M.L."/>
            <person name="Zhao W."/>
            <person name="Tachedjian M."/>
            <person name="Zhu Y."/>
            <person name="Zhou P."/>
            <person name="Jiang X."/>
            <person name="Ng J."/>
            <person name="Yang L."/>
            <person name="Wu L."/>
            <person name="Xiao J."/>
            <person name="Feng Y."/>
            <person name="Chen Y."/>
            <person name="Sun X."/>
            <person name="Zhang Y."/>
            <person name="Marsh G.A."/>
            <person name="Crameri G."/>
            <person name="Broder C.C."/>
            <person name="Frey K.G."/>
            <person name="Wang L.F."/>
            <person name="Wang J."/>
        </authorList>
    </citation>
    <scope>NUCLEOTIDE SEQUENCE [LARGE SCALE GENOMIC DNA]</scope>
</reference>
<evidence type="ECO:0000256" key="3">
    <source>
        <dbReference type="ARBA" id="ARBA00004555"/>
    </source>
</evidence>
<dbReference type="Gene3D" id="2.60.40.10">
    <property type="entry name" value="Immunoglobulins"/>
    <property type="match status" value="5"/>
</dbReference>
<comment type="similarity">
    <text evidence="29 37">Belongs to the protein kinase superfamily. Tyr protein kinase family. CSF-1/PDGF receptor subfamily.</text>
</comment>
<dbReference type="FunFam" id="3.30.200.20:FF:000025">
    <property type="entry name" value="Platelet-derived growth factor receptor alpha"/>
    <property type="match status" value="1"/>
</dbReference>
<evidence type="ECO:0000259" key="41">
    <source>
        <dbReference type="PROSITE" id="PS50011"/>
    </source>
</evidence>
<evidence type="ECO:0000256" key="12">
    <source>
        <dbReference type="ARBA" id="ARBA00022729"/>
    </source>
</evidence>
<feature type="disulfide bond" evidence="35">
    <location>
        <begin position="234"/>
        <end position="289"/>
    </location>
</feature>
<dbReference type="GO" id="GO:0006935">
    <property type="term" value="P:chemotaxis"/>
    <property type="evidence" value="ECO:0007669"/>
    <property type="project" value="UniProtKB-KW"/>
</dbReference>
<keyword evidence="44" id="KW-1185">Reference proteome</keyword>
<feature type="binding site" evidence="31 36">
    <location>
        <position position="626"/>
    </location>
    <ligand>
        <name>ATP</name>
        <dbReference type="ChEBI" id="CHEBI:30616"/>
    </ligand>
</feature>
<keyword evidence="22 35" id="KW-1015">Disulfide bond</keyword>
<evidence type="ECO:0000256" key="25">
    <source>
        <dbReference type="ARBA" id="ARBA00023273"/>
    </source>
</evidence>
<dbReference type="PANTHER" id="PTHR24416:SF52">
    <property type="entry name" value="PLATELET-DERIVED GROWTH FACTOR RECEPTOR ALPHA"/>
    <property type="match status" value="1"/>
</dbReference>
<evidence type="ECO:0000256" key="23">
    <source>
        <dbReference type="ARBA" id="ARBA00023170"/>
    </source>
</evidence>
<evidence type="ECO:0000256" key="35">
    <source>
        <dbReference type="PIRSR" id="PIRSR500950-52"/>
    </source>
</evidence>
<keyword evidence="32" id="KW-0460">Magnesium</keyword>
<keyword evidence="20 29" id="KW-0472">Membrane</keyword>
<dbReference type="InterPro" id="IPR013783">
    <property type="entry name" value="Ig-like_fold"/>
</dbReference>
<dbReference type="InterPro" id="IPR017441">
    <property type="entry name" value="Protein_kinase_ATP_BS"/>
</dbReference>
<evidence type="ECO:0000256" key="34">
    <source>
        <dbReference type="PIRSR" id="PIRSR500950-51"/>
    </source>
</evidence>
<dbReference type="InterPro" id="IPR050122">
    <property type="entry name" value="RTK"/>
</dbReference>
<evidence type="ECO:0000256" key="16">
    <source>
        <dbReference type="ARBA" id="ARBA00022840"/>
    </source>
</evidence>
<dbReference type="SMART" id="SM00409">
    <property type="entry name" value="IG"/>
    <property type="match status" value="3"/>
</dbReference>
<dbReference type="FunFam" id="2.60.40.10:FF:000725">
    <property type="entry name" value="Platelet-derived growth factor receptor alpha"/>
    <property type="match status" value="1"/>
</dbReference>
<keyword evidence="19" id="KW-0333">Golgi apparatus</keyword>
<dbReference type="InterPro" id="IPR001245">
    <property type="entry name" value="Ser-Thr/Tyr_kinase_cat_dom"/>
</dbReference>
<feature type="active site" description="Proton acceptor" evidence="30">
    <location>
        <position position="817"/>
    </location>
</feature>
<dbReference type="STRING" id="9402.L5JZI7"/>
<keyword evidence="23 29" id="KW-0675">Receptor</keyword>
<keyword evidence="11 37" id="KW-0812">Transmembrane</keyword>
<comment type="subcellular location">
    <subcellularLocation>
        <location evidence="2 29">Cell membrane</location>
        <topology evidence="2 29">Single-pass type I membrane protein</topology>
    </subcellularLocation>
    <subcellularLocation>
        <location evidence="1">Cell projection</location>
        <location evidence="1">Cilium</location>
    </subcellularLocation>
    <subcellularLocation>
        <location evidence="3">Golgi apparatus</location>
    </subcellularLocation>
    <subcellularLocation>
        <location evidence="37">Membrane</location>
        <topology evidence="37">Single-pass type I membrane protein</topology>
    </subcellularLocation>
</comment>
<dbReference type="PROSITE" id="PS00107">
    <property type="entry name" value="PROTEIN_KINASE_ATP"/>
    <property type="match status" value="1"/>
</dbReference>
<feature type="domain" description="Ig-like" evidence="42">
    <location>
        <begin position="28"/>
        <end position="112"/>
    </location>
</feature>
<dbReference type="InterPro" id="IPR000719">
    <property type="entry name" value="Prot_kinase_dom"/>
</dbReference>
<evidence type="ECO:0000256" key="26">
    <source>
        <dbReference type="ARBA" id="ARBA00023319"/>
    </source>
</evidence>
<feature type="chain" id="PRO_5003968677" description="Platelet-derived growth factor receptor alpha" evidence="40">
    <location>
        <begin position="24"/>
        <end position="1088"/>
    </location>
</feature>
<dbReference type="Pfam" id="PF25305">
    <property type="entry name" value="Ig_PDGFR_d4"/>
    <property type="match status" value="1"/>
</dbReference>
<dbReference type="FunFam" id="2.60.40.10:FF:000832">
    <property type="entry name" value="Platelet-derived growth factor receptor alpha"/>
    <property type="match status" value="1"/>
</dbReference>
<feature type="signal peptide" evidence="40">
    <location>
        <begin position="1"/>
        <end position="23"/>
    </location>
</feature>
<dbReference type="FunFam" id="2.60.40.10:FF:000776">
    <property type="entry name" value="Platelet-derived growth factor receptor alpha"/>
    <property type="match status" value="1"/>
</dbReference>
<evidence type="ECO:0000256" key="33">
    <source>
        <dbReference type="PIRSR" id="PIRSR000615-4"/>
    </source>
</evidence>
<keyword evidence="12 40" id="KW-0732">Signal</keyword>
<dbReference type="EC" id="2.7.10.1" evidence="4 29"/>
<dbReference type="SUPFAM" id="SSF56112">
    <property type="entry name" value="Protein kinase-like (PK-like)"/>
    <property type="match status" value="1"/>
</dbReference>
<protein>
    <recommendedName>
        <fullName evidence="5 29">Platelet-derived growth factor receptor alpha</fullName>
        <shortName evidence="29">PDGF-R-alpha</shortName>
        <shortName evidence="29">PDGFR-alpha</shortName>
        <ecNumber evidence="4 29">2.7.10.1</ecNumber>
    </recommendedName>
    <alternativeName>
        <fullName evidence="29">Alpha platelet-derived growth factor receptor</fullName>
    </alternativeName>
    <alternativeName>
        <fullName evidence="29">Alpha-type platelet-derived growth factor receptor</fullName>
    </alternativeName>
</protein>
<dbReference type="CDD" id="cd05105">
    <property type="entry name" value="PTKc_PDGFR_alpha"/>
    <property type="match status" value="1"/>
</dbReference>
<dbReference type="PIRSF" id="PIRSF000615">
    <property type="entry name" value="TyrPK_CSF1-R"/>
    <property type="match status" value="1"/>
</dbReference>
<dbReference type="InterPro" id="IPR003599">
    <property type="entry name" value="Ig_sub"/>
</dbReference>
<dbReference type="GO" id="GO:0005886">
    <property type="term" value="C:plasma membrane"/>
    <property type="evidence" value="ECO:0007669"/>
    <property type="project" value="UniProtKB-SubCell"/>
</dbReference>
<dbReference type="EMBL" id="KB031078">
    <property type="protein sequence ID" value="ELK03673.1"/>
    <property type="molecule type" value="Genomic_DNA"/>
</dbReference>
<dbReference type="InterPro" id="IPR001824">
    <property type="entry name" value="Tyr_kinase_rcpt_3_CS"/>
</dbReference>
<dbReference type="InterPro" id="IPR013098">
    <property type="entry name" value="Ig_I-set"/>
</dbReference>
<evidence type="ECO:0000256" key="39">
    <source>
        <dbReference type="SAM" id="Phobius"/>
    </source>
</evidence>
<evidence type="ECO:0000256" key="37">
    <source>
        <dbReference type="RuleBase" id="RU000311"/>
    </source>
</evidence>
<evidence type="ECO:0000256" key="8">
    <source>
        <dbReference type="ARBA" id="ARBA00022500"/>
    </source>
</evidence>
<dbReference type="PIRSF" id="PIRSF500950">
    <property type="entry name" value="Alpha-PDGF_receptor"/>
    <property type="match status" value="1"/>
</dbReference>
<dbReference type="InParanoid" id="L5JZI7"/>
<evidence type="ECO:0000256" key="27">
    <source>
        <dbReference type="ARBA" id="ARBA00051243"/>
    </source>
</evidence>
<feature type="disulfide bond" evidence="35">
    <location>
        <begin position="149"/>
        <end position="188"/>
    </location>
</feature>
<evidence type="ECO:0000256" key="30">
    <source>
        <dbReference type="PIRSR" id="PIRSR000615-1"/>
    </source>
</evidence>
<evidence type="ECO:0000256" key="1">
    <source>
        <dbReference type="ARBA" id="ARBA00004138"/>
    </source>
</evidence>
<dbReference type="PROSITE" id="PS50011">
    <property type="entry name" value="PROTEIN_KINASE_DOM"/>
    <property type="match status" value="1"/>
</dbReference>
<comment type="subunit">
    <text evidence="28">Interacts with homodimeric PDGFA, PDGFB and PDGFC, and with heterodimers formed by PDGFA and PDGFB. Monomer in the absence of bound ligand. Interaction with dimeric PDGFA, PDGFB and/or PDGFC leads to receptor dimerization, where both PDGFRA homodimers and heterodimers with PDGFRB are observed. Interacts (tyrosine phosphorylated) with SHB (via SH2 domain). Interacts (tyrosine phosphorylated) with SHF (via SH2 domain). Interacts (tyrosine phosphorylated) with SRC (via SH2 domain). Interacts (tyrosine phosphorylated) with PIK3R1. Interacts (tyrosine phosphorylated) with PLCG1 (via SH2 domain). Interacts (tyrosine phosphorylated) with CRK, GRB2 and GRB7. Interacts with CD248; this interaction promotes PDGF receptor signaling pathway.</text>
</comment>
<evidence type="ECO:0000256" key="40">
    <source>
        <dbReference type="SAM" id="SignalP"/>
    </source>
</evidence>
<comment type="function">
    <text evidence="29">Tyrosine-protein kinase that acts as a cell-surface receptor for PDGFA, PDGFB and PDGFC and plays an essential role in the regulation of embryonic development, cell proliferation, survival and chemotaxis. Depending on the context, promotes or inhibits cell proliferation and cell migration. Plays an important role in the differentiation of bone marrow-derived mesenchymal stem cells. Required for normal skeleton development.</text>
</comment>
<keyword evidence="13" id="KW-0677">Repeat</keyword>
<proteinExistence type="inferred from homology"/>
<dbReference type="CDD" id="cd05859">
    <property type="entry name" value="Ig4_PDGFR"/>
    <property type="match status" value="1"/>
</dbReference>
<dbReference type="GO" id="GO:0046872">
    <property type="term" value="F:metal ion binding"/>
    <property type="evidence" value="ECO:0007669"/>
    <property type="project" value="UniProtKB-KW"/>
</dbReference>
<evidence type="ECO:0000256" key="24">
    <source>
        <dbReference type="ARBA" id="ARBA00023180"/>
    </source>
</evidence>
<evidence type="ECO:0000256" key="13">
    <source>
        <dbReference type="ARBA" id="ARBA00022737"/>
    </source>
</evidence>
<dbReference type="GO" id="GO:0005929">
    <property type="term" value="C:cilium"/>
    <property type="evidence" value="ECO:0007669"/>
    <property type="project" value="UniProtKB-SubCell"/>
</dbReference>
<evidence type="ECO:0000256" key="7">
    <source>
        <dbReference type="ARBA" id="ARBA00022475"/>
    </source>
</evidence>
<dbReference type="PROSITE" id="PS00240">
    <property type="entry name" value="RECEPTOR_TYR_KIN_III"/>
    <property type="match status" value="1"/>
</dbReference>
<keyword evidence="15 29" id="KW-0418">Kinase</keyword>
<dbReference type="InterPro" id="IPR003598">
    <property type="entry name" value="Ig_sub2"/>
</dbReference>
<sequence>MGTSHPALLVLGCLLAGPSLILCQLSLPSILPNENEKVVQLNSSFSLRCFGESEVSWQYPLFDENSNVEIRNEENNSGLFVTVLEVVNASAAHTGLYTCYYNHTQTEENEIEGRRIYIYVPDPDVAFVPLGMTDYLVIVEDDDFAIIPCRTTDPDTPVTLLGSDGVVLASYDSRQGFNGTFTVGLYICEATVRGRKFQTIPFNVYALKATSELDLEMEAPKTVYKSGETVVVTCAVFNNEVVDLQWTYPGEVRGKGVTTLEETKVPFIKLVYTLRVPGATVKDSGEYGCAARQATREVKEMKKVTISVHEKGFIEIKPNFSQLEAVNLHEVKHFVVDVQAYPPPRISWLKDNLTLIENLTEITTDIEKIQEIRYRSKLKLIRAKEEDSGHYTIIVQNEDDAKSYTFELLTQVPSSILDLVDDHHGATGGQTVRCTAEGTPLPDIEWMICKDIKKCNNETSWTILANNISNIVTEVHLRDRSTVEGRVTFAKVEETIAVRCLAKNLLGAENRELKLVAPTLRSELTVAAAVLVLLVIVIISLIVLVVIWKQKPRYEIRWRVIESISPDGHEYIYVDPMQLPYDSRWEFPRDGLVLGRILGSGAFGKVVEGTAYGLSRSQPVMKVAVKMLKPTARSSEKQALMSELKIMTHLGPHLNIVNLLGACTKSGPIYIITEYCFYGDLVNYLHKNRDSFLSRHPEKPKKELDIFGLNPADESTRSYVILSFENNGDYMDMKQADTTQYVPMLERKEVSKYSDIQRSLYDRPASYKKKSMLDSEVKNLLSDDNSEGLTLLDLLSFTYQVARGMEFLASKNCVHRDLAARNVLLAQGKIVKICDFGLARDIMHDSNYVSKGSTFLPVKWMAPESIFDNLYTTLSDVWSYGILLWEIFSLGGTPYPGMMVDSTFYNKIKSGYRMAKPDHATSEVYEIMVKCWNSEPEKRPSFYHLSEIVENLLPGQYKKSYEKIHLDFLKSDHPAVARMRVDADNAYIGVTYKNEEDKLKDWEGGLDEQRLSADSGYIIPLPDIDPVPEEEDLGKRNRHSSQTSEESAIETGSSSSTFIKREDETIEDIDMMDDIGIDSSDLVEDSFL</sequence>
<keyword evidence="26 37" id="KW-0393">Immunoglobulin domain</keyword>
<dbReference type="InterPro" id="IPR011009">
    <property type="entry name" value="Kinase-like_dom_sf"/>
</dbReference>
<feature type="domain" description="Protein kinase" evidence="41">
    <location>
        <begin position="592"/>
        <end position="953"/>
    </location>
</feature>
<dbReference type="KEGG" id="pale:102895362"/>
<feature type="binding site" evidence="32">
    <location>
        <position position="822"/>
    </location>
    <ligand>
        <name>Mg(2+)</name>
        <dbReference type="ChEBI" id="CHEBI:18420"/>
    </ligand>
</feature>
<feature type="binding site" evidence="34">
    <location>
        <begin position="598"/>
        <end position="606"/>
    </location>
    <ligand>
        <name>ATP</name>
        <dbReference type="ChEBI" id="CHEBI:30616"/>
    </ligand>
</feature>
<keyword evidence="24" id="KW-0325">Glycoprotein</keyword>
<evidence type="ECO:0000313" key="43">
    <source>
        <dbReference type="EMBL" id="ELK03673.1"/>
    </source>
</evidence>
<evidence type="ECO:0000313" key="44">
    <source>
        <dbReference type="Proteomes" id="UP000010552"/>
    </source>
</evidence>
<evidence type="ECO:0000256" key="31">
    <source>
        <dbReference type="PIRSR" id="PIRSR000615-2"/>
    </source>
</evidence>
<dbReference type="Proteomes" id="UP000010552">
    <property type="component" value="Unassembled WGS sequence"/>
</dbReference>
<keyword evidence="8 29" id="KW-0145">Chemotaxis</keyword>
<keyword evidence="18 39" id="KW-1133">Transmembrane helix</keyword>
<dbReference type="FunFam" id="2.60.40.10:FF:000720">
    <property type="entry name" value="Platelet-derived growth factor receptor alpha"/>
    <property type="match status" value="1"/>
</dbReference>
<dbReference type="InterPro" id="IPR020635">
    <property type="entry name" value="Tyr_kinase_cat_dom"/>
</dbReference>
<evidence type="ECO:0000256" key="6">
    <source>
        <dbReference type="ARBA" id="ARBA00022473"/>
    </source>
</evidence>
<feature type="domain" description="Ig-like" evidence="42">
    <location>
        <begin position="201"/>
        <end position="305"/>
    </location>
</feature>
<organism evidence="43 44">
    <name type="scientific">Pteropus alecto</name>
    <name type="common">Black flying fox</name>
    <dbReference type="NCBI Taxonomy" id="9402"/>
    <lineage>
        <taxon>Eukaryota</taxon>
        <taxon>Metazoa</taxon>
        <taxon>Chordata</taxon>
        <taxon>Craniata</taxon>
        <taxon>Vertebrata</taxon>
        <taxon>Euteleostomi</taxon>
        <taxon>Mammalia</taxon>
        <taxon>Eutheria</taxon>
        <taxon>Laurasiatheria</taxon>
        <taxon>Chiroptera</taxon>
        <taxon>Yinpterochiroptera</taxon>
        <taxon>Pteropodoidea</taxon>
        <taxon>Pteropodidae</taxon>
        <taxon>Pteropodinae</taxon>
        <taxon>Pteropus</taxon>
    </lineage>
</organism>
<keyword evidence="32" id="KW-0479">Metal-binding</keyword>
<dbReference type="GO" id="GO:0048407">
    <property type="term" value="F:platelet-derived growth factor binding"/>
    <property type="evidence" value="ECO:0007669"/>
    <property type="project" value="TreeGrafter"/>
</dbReference>
<name>L5JZI7_PTEAL</name>
<evidence type="ECO:0000256" key="21">
    <source>
        <dbReference type="ARBA" id="ARBA00023137"/>
    </source>
</evidence>
<evidence type="ECO:0000256" key="38">
    <source>
        <dbReference type="SAM" id="MobiDB-lite"/>
    </source>
</evidence>
<evidence type="ECO:0000256" key="28">
    <source>
        <dbReference type="ARBA" id="ARBA00062037"/>
    </source>
</evidence>
<comment type="activity regulation">
    <text evidence="29">Present in an inactive conformation in the absence of bound ligand. Binding of PDGFA and/or PDGFB leads to dimerization and activation by autophosphorylation on tyrosine residues.</text>
</comment>
<dbReference type="FunFam" id="2.60.40.10:FF:000223">
    <property type="entry name" value="Platelet-derived growth factor receptor beta"/>
    <property type="match status" value="1"/>
</dbReference>
<dbReference type="Pfam" id="PF07679">
    <property type="entry name" value="I-set"/>
    <property type="match status" value="2"/>
</dbReference>
<evidence type="ECO:0000256" key="19">
    <source>
        <dbReference type="ARBA" id="ARBA00023034"/>
    </source>
</evidence>
<dbReference type="Gene3D" id="3.30.200.20">
    <property type="entry name" value="Phosphorylase Kinase, domain 1"/>
    <property type="match status" value="1"/>
</dbReference>
<dbReference type="GO" id="GO:0048701">
    <property type="term" value="P:embryonic cranial skeleton morphogenesis"/>
    <property type="evidence" value="ECO:0007669"/>
    <property type="project" value="TreeGrafter"/>
</dbReference>
<keyword evidence="7 29" id="KW-1003">Cell membrane</keyword>
<accession>L5JZI7</accession>
<evidence type="ECO:0000256" key="22">
    <source>
        <dbReference type="ARBA" id="ARBA00023157"/>
    </source>
</evidence>
<feature type="binding site" evidence="31">
    <location>
        <begin position="674"/>
        <end position="680"/>
    </location>
    <ligand>
        <name>ATP</name>
        <dbReference type="ChEBI" id="CHEBI:30616"/>
    </ligand>
</feature>
<evidence type="ECO:0000256" key="10">
    <source>
        <dbReference type="ARBA" id="ARBA00022679"/>
    </source>
</evidence>
<dbReference type="GO" id="GO:0005524">
    <property type="term" value="F:ATP binding"/>
    <property type="evidence" value="ECO:0007669"/>
    <property type="project" value="UniProtKB-UniRule"/>
</dbReference>
<evidence type="ECO:0000256" key="18">
    <source>
        <dbReference type="ARBA" id="ARBA00022989"/>
    </source>
</evidence>
<dbReference type="PRINTS" id="PR01832">
    <property type="entry name" value="VEGFRECEPTOR"/>
</dbReference>
<feature type="compositionally biased region" description="Acidic residues" evidence="38">
    <location>
        <begin position="1064"/>
        <end position="1088"/>
    </location>
</feature>
<keyword evidence="21 29" id="KW-0829">Tyrosine-protein kinase</keyword>
<evidence type="ECO:0000256" key="36">
    <source>
        <dbReference type="PROSITE-ProRule" id="PRU10141"/>
    </source>
</evidence>
<evidence type="ECO:0000256" key="20">
    <source>
        <dbReference type="ARBA" id="ARBA00023136"/>
    </source>
</evidence>
<feature type="disulfide bond" evidence="35">
    <location>
        <begin position="434"/>
        <end position="500"/>
    </location>
</feature>